<dbReference type="AlphaFoldDB" id="A0A4U8YWL4"/>
<evidence type="ECO:0000256" key="1">
    <source>
        <dbReference type="SAM" id="SignalP"/>
    </source>
</evidence>
<sequence>MNMISKTVLAGALFGLCLAGGASASARESGYPWGSPIAAGSVSPNGSLGPVAAPPLYHGRSVATDARHEYQRRAEMDSRR</sequence>
<dbReference type="EMBL" id="LR536450">
    <property type="protein sequence ID" value="VFU07150.1"/>
    <property type="molecule type" value="Genomic_DNA"/>
</dbReference>
<feature type="signal peptide" evidence="1">
    <location>
        <begin position="1"/>
        <end position="24"/>
    </location>
</feature>
<protein>
    <submittedName>
        <fullName evidence="2">Uncharacterized protein</fullName>
    </submittedName>
</protein>
<name>A0A4U8YWL4_METTU</name>
<evidence type="ECO:0000313" key="3">
    <source>
        <dbReference type="Proteomes" id="UP000294360"/>
    </source>
</evidence>
<gene>
    <name evidence="2" type="ORF">MTUNDRAET4_0257</name>
</gene>
<evidence type="ECO:0000313" key="2">
    <source>
        <dbReference type="EMBL" id="VFU07150.1"/>
    </source>
</evidence>
<dbReference type="Proteomes" id="UP000294360">
    <property type="component" value="Chromosome"/>
</dbReference>
<dbReference type="KEGG" id="mtun:MTUNDRAET4_0257"/>
<feature type="chain" id="PRO_5020669250" evidence="1">
    <location>
        <begin position="25"/>
        <end position="80"/>
    </location>
</feature>
<proteinExistence type="predicted"/>
<organism evidence="2 3">
    <name type="scientific">Methylocella tundrae</name>
    <dbReference type="NCBI Taxonomy" id="227605"/>
    <lineage>
        <taxon>Bacteria</taxon>
        <taxon>Pseudomonadati</taxon>
        <taxon>Pseudomonadota</taxon>
        <taxon>Alphaproteobacteria</taxon>
        <taxon>Hyphomicrobiales</taxon>
        <taxon>Beijerinckiaceae</taxon>
        <taxon>Methylocella</taxon>
    </lineage>
</organism>
<keyword evidence="1" id="KW-0732">Signal</keyword>
<reference evidence="2 3" key="1">
    <citation type="submission" date="2019-03" db="EMBL/GenBank/DDBJ databases">
        <authorList>
            <person name="Kox A.R. M."/>
        </authorList>
    </citation>
    <scope>NUCLEOTIDE SEQUENCE [LARGE SCALE GENOMIC DNA]</scope>
    <source>
        <strain evidence="2">MTUNDRAET4 annotated genome</strain>
    </source>
</reference>
<accession>A0A4U8YWL4</accession>
<dbReference type="RefSeq" id="WP_134486160.1">
    <property type="nucleotide sequence ID" value="NZ_CP139089.1"/>
</dbReference>